<dbReference type="PANTHER" id="PTHR43798:SF24">
    <property type="entry name" value="CIS-3-ALKYL-4-ALKYLOXETAN-2-ONE DECARBOXYLASE"/>
    <property type="match status" value="1"/>
</dbReference>
<name>A0A6L6QL70_9BURK</name>
<dbReference type="EMBL" id="WNKX01000013">
    <property type="protein sequence ID" value="MTW12333.1"/>
    <property type="molecule type" value="Genomic_DNA"/>
</dbReference>
<dbReference type="RefSeq" id="WP_155455270.1">
    <property type="nucleotide sequence ID" value="NZ_WNKX01000013.1"/>
</dbReference>
<protein>
    <submittedName>
        <fullName evidence="2">Haloalkane dehalogenase</fullName>
        <ecNumber evidence="2">3.8.1.5</ecNumber>
    </submittedName>
</protein>
<proteinExistence type="predicted"/>
<dbReference type="Pfam" id="PF00561">
    <property type="entry name" value="Abhydrolase_1"/>
    <property type="match status" value="1"/>
</dbReference>
<evidence type="ECO:0000313" key="3">
    <source>
        <dbReference type="Proteomes" id="UP000472320"/>
    </source>
</evidence>
<dbReference type="GO" id="GO:0016020">
    <property type="term" value="C:membrane"/>
    <property type="evidence" value="ECO:0007669"/>
    <property type="project" value="TreeGrafter"/>
</dbReference>
<dbReference type="InterPro" id="IPR050266">
    <property type="entry name" value="AB_hydrolase_sf"/>
</dbReference>
<dbReference type="EC" id="3.8.1.5" evidence="2"/>
<accession>A0A6L6QL70</accession>
<dbReference type="PANTHER" id="PTHR43798">
    <property type="entry name" value="MONOACYLGLYCEROL LIPASE"/>
    <property type="match status" value="1"/>
</dbReference>
<organism evidence="2 3">
    <name type="scientific">Massilia eburnea</name>
    <dbReference type="NCBI Taxonomy" id="1776165"/>
    <lineage>
        <taxon>Bacteria</taxon>
        <taxon>Pseudomonadati</taxon>
        <taxon>Pseudomonadota</taxon>
        <taxon>Betaproteobacteria</taxon>
        <taxon>Burkholderiales</taxon>
        <taxon>Oxalobacteraceae</taxon>
        <taxon>Telluria group</taxon>
        <taxon>Massilia</taxon>
    </lineage>
</organism>
<dbReference type="GO" id="GO:0018786">
    <property type="term" value="F:haloalkane dehalogenase activity"/>
    <property type="evidence" value="ECO:0007669"/>
    <property type="project" value="UniProtKB-EC"/>
</dbReference>
<sequence>MQSIPVLDSRIAYRELGERGAHAVIFLHGNPTHSFIWRGIMPHVAGKAWCLAPDLIGFGASGKPGIEYSFLQHAAYLEAFLQQMEVEQFTLVGQDWGGALAIHLAARYPTKVRGVALMEFVRPSPTWEDFHPLEQARERFKLMRGPGTGEDFVLQQNAFIEQMLPKGSLRPLTAEEMDAYRAPFPTPESRKPVLAFPRMMPIAGEPAEIYQLIERNEAIMATAQYPKLILFSPSGVLTPRAVAERYADKFANCKLVELGEGTHNIQEDHPEAIGRAIAAWLP</sequence>
<keyword evidence="3" id="KW-1185">Reference proteome</keyword>
<dbReference type="PRINTS" id="PR00412">
    <property type="entry name" value="EPOXHYDRLASE"/>
</dbReference>
<feature type="domain" description="AB hydrolase-1" evidence="1">
    <location>
        <begin position="23"/>
        <end position="270"/>
    </location>
</feature>
<dbReference type="NCBIfam" id="NF002938">
    <property type="entry name" value="PRK03592.1"/>
    <property type="match status" value="1"/>
</dbReference>
<evidence type="ECO:0000313" key="2">
    <source>
        <dbReference type="EMBL" id="MTW12333.1"/>
    </source>
</evidence>
<comment type="caution">
    <text evidence="2">The sequence shown here is derived from an EMBL/GenBank/DDBJ whole genome shotgun (WGS) entry which is preliminary data.</text>
</comment>
<dbReference type="SUPFAM" id="SSF53474">
    <property type="entry name" value="alpha/beta-Hydrolases"/>
    <property type="match status" value="1"/>
</dbReference>
<gene>
    <name evidence="2" type="ORF">GM658_17130</name>
</gene>
<dbReference type="OrthoDB" id="2987348at2"/>
<dbReference type="Proteomes" id="UP000472320">
    <property type="component" value="Unassembled WGS sequence"/>
</dbReference>
<dbReference type="InterPro" id="IPR000639">
    <property type="entry name" value="Epox_hydrolase-like"/>
</dbReference>
<dbReference type="Gene3D" id="3.40.50.1820">
    <property type="entry name" value="alpha/beta hydrolase"/>
    <property type="match status" value="1"/>
</dbReference>
<reference evidence="2 3" key="1">
    <citation type="submission" date="2019-11" db="EMBL/GenBank/DDBJ databases">
        <title>Type strains purchased from KCTC, JCM and DSMZ.</title>
        <authorList>
            <person name="Lu H."/>
        </authorList>
    </citation>
    <scope>NUCLEOTIDE SEQUENCE [LARGE SCALE GENOMIC DNA]</scope>
    <source>
        <strain evidence="2 3">JCM 31587</strain>
    </source>
</reference>
<dbReference type="PRINTS" id="PR00111">
    <property type="entry name" value="ABHYDROLASE"/>
</dbReference>
<dbReference type="InterPro" id="IPR029058">
    <property type="entry name" value="AB_hydrolase_fold"/>
</dbReference>
<keyword evidence="2" id="KW-0378">Hydrolase</keyword>
<evidence type="ECO:0000259" key="1">
    <source>
        <dbReference type="Pfam" id="PF00561"/>
    </source>
</evidence>
<dbReference type="AlphaFoldDB" id="A0A6L6QL70"/>
<dbReference type="InterPro" id="IPR000073">
    <property type="entry name" value="AB_hydrolase_1"/>
</dbReference>